<gene>
    <name evidence="3" type="ORF">N7532_003452</name>
</gene>
<feature type="region of interest" description="Disordered" evidence="1">
    <location>
        <begin position="39"/>
        <end position="67"/>
    </location>
</feature>
<dbReference type="EMBL" id="JAPQKI010000004">
    <property type="protein sequence ID" value="KAJ5102923.1"/>
    <property type="molecule type" value="Genomic_DNA"/>
</dbReference>
<reference evidence="3" key="1">
    <citation type="submission" date="2022-11" db="EMBL/GenBank/DDBJ databases">
        <authorList>
            <person name="Petersen C."/>
        </authorList>
    </citation>
    <scope>NUCLEOTIDE SEQUENCE</scope>
    <source>
        <strain evidence="3">IBT 30761</strain>
    </source>
</reference>
<organism evidence="3 4">
    <name type="scientific">Penicillium argentinense</name>
    <dbReference type="NCBI Taxonomy" id="1131581"/>
    <lineage>
        <taxon>Eukaryota</taxon>
        <taxon>Fungi</taxon>
        <taxon>Dikarya</taxon>
        <taxon>Ascomycota</taxon>
        <taxon>Pezizomycotina</taxon>
        <taxon>Eurotiomycetes</taxon>
        <taxon>Eurotiomycetidae</taxon>
        <taxon>Eurotiales</taxon>
        <taxon>Aspergillaceae</taxon>
        <taxon>Penicillium</taxon>
    </lineage>
</organism>
<dbReference type="RefSeq" id="XP_056476303.1">
    <property type="nucleotide sequence ID" value="XM_056615946.1"/>
</dbReference>
<reference evidence="3" key="2">
    <citation type="journal article" date="2023" name="IMA Fungus">
        <title>Comparative genomic study of the Penicillium genus elucidates a diverse pangenome and 15 lateral gene transfer events.</title>
        <authorList>
            <person name="Petersen C."/>
            <person name="Sorensen T."/>
            <person name="Nielsen M.R."/>
            <person name="Sondergaard T.E."/>
            <person name="Sorensen J.L."/>
            <person name="Fitzpatrick D.A."/>
            <person name="Frisvad J.C."/>
            <person name="Nielsen K.L."/>
        </authorList>
    </citation>
    <scope>NUCLEOTIDE SEQUENCE</scope>
    <source>
        <strain evidence="3">IBT 30761</strain>
    </source>
</reference>
<sequence length="157" mass="17179">MHAARNSFARGSRDSSSLRIHTTYPLCILDGQNLRRDRVGYQSPKPKVRSPHPLGMPMPSHNPAVAEGTGYVESTSRFHGLDVNASFLLFNAHGTLVFAIALLGASTRGTAREFPLMDRPRAYLAWCGVETSLQLLDSSRPLTSLGNCRQSSVIFPP</sequence>
<feature type="transmembrane region" description="Helical" evidence="2">
    <location>
        <begin position="85"/>
        <end position="105"/>
    </location>
</feature>
<keyword evidence="2" id="KW-1133">Transmembrane helix</keyword>
<name>A0A9W9FMH9_9EURO</name>
<evidence type="ECO:0000313" key="3">
    <source>
        <dbReference type="EMBL" id="KAJ5102923.1"/>
    </source>
</evidence>
<dbReference type="GeneID" id="81354925"/>
<accession>A0A9W9FMH9</accession>
<evidence type="ECO:0000256" key="2">
    <source>
        <dbReference type="SAM" id="Phobius"/>
    </source>
</evidence>
<dbReference type="AlphaFoldDB" id="A0A9W9FMH9"/>
<protein>
    <submittedName>
        <fullName evidence="3">Uncharacterized protein</fullName>
    </submittedName>
</protein>
<keyword evidence="2" id="KW-0812">Transmembrane</keyword>
<keyword evidence="2" id="KW-0472">Membrane</keyword>
<evidence type="ECO:0000256" key="1">
    <source>
        <dbReference type="SAM" id="MobiDB-lite"/>
    </source>
</evidence>
<comment type="caution">
    <text evidence="3">The sequence shown here is derived from an EMBL/GenBank/DDBJ whole genome shotgun (WGS) entry which is preliminary data.</text>
</comment>
<evidence type="ECO:0000313" key="4">
    <source>
        <dbReference type="Proteomes" id="UP001149074"/>
    </source>
</evidence>
<proteinExistence type="predicted"/>
<dbReference type="Proteomes" id="UP001149074">
    <property type="component" value="Unassembled WGS sequence"/>
</dbReference>
<keyword evidence="4" id="KW-1185">Reference proteome</keyword>